<protein>
    <submittedName>
        <fullName evidence="1">Thioredoxin-related protein</fullName>
    </submittedName>
</protein>
<dbReference type="InterPro" id="IPR036249">
    <property type="entry name" value="Thioredoxin-like_sf"/>
</dbReference>
<dbReference type="Proteomes" id="UP000604066">
    <property type="component" value="Unassembled WGS sequence"/>
</dbReference>
<keyword evidence="2" id="KW-1185">Reference proteome</keyword>
<dbReference type="Gene3D" id="3.40.30.10">
    <property type="entry name" value="Glutaredoxin"/>
    <property type="match status" value="1"/>
</dbReference>
<reference evidence="1 2" key="1">
    <citation type="submission" date="2020-07" db="EMBL/GenBank/DDBJ databases">
        <title>Genomic Encyclopedia of Type Strains, Phase III (KMG-III): the genomes of soil and plant-associated and newly described type strains.</title>
        <authorList>
            <person name="Whitman W."/>
        </authorList>
    </citation>
    <scope>NUCLEOTIDE SEQUENCE [LARGE SCALE GENOMIC DNA]</scope>
    <source>
        <strain evidence="1 2">DSM 11255</strain>
    </source>
</reference>
<evidence type="ECO:0000313" key="2">
    <source>
        <dbReference type="Proteomes" id="UP000604066"/>
    </source>
</evidence>
<comment type="caution">
    <text evidence="1">The sequence shown here is derived from an EMBL/GenBank/DDBJ whole genome shotgun (WGS) entry which is preliminary data.</text>
</comment>
<organism evidence="1 2">
    <name type="scientific">Carboxydothermus ferrireducens DSM 11255</name>
    <dbReference type="NCBI Taxonomy" id="1119529"/>
    <lineage>
        <taxon>Bacteria</taxon>
        <taxon>Bacillati</taxon>
        <taxon>Bacillota</taxon>
        <taxon>Clostridia</taxon>
        <taxon>Thermoanaerobacterales</taxon>
        <taxon>Thermoanaerobacteraceae</taxon>
        <taxon>Carboxydothermus</taxon>
    </lineage>
</organism>
<name>A0ABX2R8C3_9THEO</name>
<dbReference type="EMBL" id="JACCBS010000001">
    <property type="protein sequence ID" value="NYE57155.1"/>
    <property type="molecule type" value="Genomic_DNA"/>
</dbReference>
<gene>
    <name evidence="1" type="ORF">HDG70_000861</name>
</gene>
<sequence length="76" mass="8732">MVREAEKKFSNVVFIKIDASSPDAQAVYDEVYSRYKKQSEYVPYLLYFDTKGNLTGETVGYIPAEELEANIQKTLK</sequence>
<dbReference type="RefSeq" id="WP_154652746.1">
    <property type="nucleotide sequence ID" value="NZ_ATYG01000021.1"/>
</dbReference>
<proteinExistence type="predicted"/>
<evidence type="ECO:0000313" key="1">
    <source>
        <dbReference type="EMBL" id="NYE57155.1"/>
    </source>
</evidence>
<dbReference type="SUPFAM" id="SSF52833">
    <property type="entry name" value="Thioredoxin-like"/>
    <property type="match status" value="1"/>
</dbReference>
<accession>A0ABX2R8C3</accession>